<name>A0A0G1HWB2_9BACT</name>
<evidence type="ECO:0000313" key="1">
    <source>
        <dbReference type="EMBL" id="KKT23927.1"/>
    </source>
</evidence>
<organism evidence="1 2">
    <name type="scientific">Candidatus Nomurabacteria bacterium GW2011_GWF2_43_8</name>
    <dbReference type="NCBI Taxonomy" id="1618779"/>
    <lineage>
        <taxon>Bacteria</taxon>
        <taxon>Candidatus Nomuraibacteriota</taxon>
    </lineage>
</organism>
<dbReference type="EMBL" id="LCGX01000019">
    <property type="protein sequence ID" value="KKT23927.1"/>
    <property type="molecule type" value="Genomic_DNA"/>
</dbReference>
<comment type="caution">
    <text evidence="1">The sequence shown here is derived from an EMBL/GenBank/DDBJ whole genome shotgun (WGS) entry which is preliminary data.</text>
</comment>
<accession>A0A0G1HWB2</accession>
<proteinExistence type="predicted"/>
<reference evidence="1 2" key="1">
    <citation type="journal article" date="2015" name="Nature">
        <title>rRNA introns, odd ribosomes, and small enigmatic genomes across a large radiation of phyla.</title>
        <authorList>
            <person name="Brown C.T."/>
            <person name="Hug L.A."/>
            <person name="Thomas B.C."/>
            <person name="Sharon I."/>
            <person name="Castelle C.J."/>
            <person name="Singh A."/>
            <person name="Wilkins M.J."/>
            <person name="Williams K.H."/>
            <person name="Banfield J.F."/>
        </authorList>
    </citation>
    <scope>NUCLEOTIDE SEQUENCE [LARGE SCALE GENOMIC DNA]</scope>
</reference>
<protein>
    <submittedName>
        <fullName evidence="1">Uncharacterized protein</fullName>
    </submittedName>
</protein>
<sequence length="77" mass="8676">MDEQKPSIGRVVVYNHPGSADGLHGRKQSPGIIQKVNDDGTVEMVVFSVYGGIFFNHNVKRVEGEEFDSRWDFPVRV</sequence>
<dbReference type="Proteomes" id="UP000033831">
    <property type="component" value="Unassembled WGS sequence"/>
</dbReference>
<dbReference type="AlphaFoldDB" id="A0A0G1HWB2"/>
<gene>
    <name evidence="1" type="ORF">UW07_C0019G0006</name>
</gene>
<evidence type="ECO:0000313" key="2">
    <source>
        <dbReference type="Proteomes" id="UP000033831"/>
    </source>
</evidence>